<evidence type="ECO:0000256" key="12">
    <source>
        <dbReference type="SAM" id="Phobius"/>
    </source>
</evidence>
<accession>A0A2K3Q6G9</accession>
<evidence type="ECO:0000313" key="13">
    <source>
        <dbReference type="EMBL" id="PNY23175.1"/>
    </source>
</evidence>
<keyword evidence="14" id="KW-1185">Reference proteome</keyword>
<keyword evidence="7 12" id="KW-1133">Transmembrane helix</keyword>
<keyword evidence="8" id="KW-0560">Oxidoreductase</keyword>
<comment type="subcellular location">
    <subcellularLocation>
        <location evidence="1">Mitochondrion inner membrane</location>
        <topology evidence="1">Single-pass membrane protein</topology>
    </subcellularLocation>
</comment>
<keyword evidence="10 12" id="KW-0472">Membrane</keyword>
<dbReference type="GO" id="GO:0006123">
    <property type="term" value="P:mitochondrial electron transport, cytochrome c to oxygen"/>
    <property type="evidence" value="ECO:0007669"/>
    <property type="project" value="InterPro"/>
</dbReference>
<dbReference type="OrthoDB" id="186013at2759"/>
<dbReference type="PANTHER" id="PTHR10707:SF10">
    <property type="entry name" value="CYTOCHROME C OXIDASE SUBUNIT 4"/>
    <property type="match status" value="1"/>
</dbReference>
<evidence type="ECO:0000313" key="14">
    <source>
        <dbReference type="Proteomes" id="UP000236621"/>
    </source>
</evidence>
<feature type="compositionally biased region" description="Polar residues" evidence="11">
    <location>
        <begin position="278"/>
        <end position="287"/>
    </location>
</feature>
<evidence type="ECO:0000256" key="6">
    <source>
        <dbReference type="ARBA" id="ARBA00022946"/>
    </source>
</evidence>
<feature type="region of interest" description="Disordered" evidence="11">
    <location>
        <begin position="268"/>
        <end position="287"/>
    </location>
</feature>
<comment type="caution">
    <text evidence="13">The sequence shown here is derived from an EMBL/GenBank/DDBJ whole genome shotgun (WGS) entry which is preliminary data.</text>
</comment>
<dbReference type="GO" id="GO:0005743">
    <property type="term" value="C:mitochondrial inner membrane"/>
    <property type="evidence" value="ECO:0007669"/>
    <property type="project" value="UniProtKB-SubCell"/>
</dbReference>
<dbReference type="InterPro" id="IPR036639">
    <property type="entry name" value="Cyt_c_oxidase_su4_sf"/>
</dbReference>
<dbReference type="Gene3D" id="1.10.442.10">
    <property type="entry name" value="Cytochrome c oxidase subunit IV"/>
    <property type="match status" value="1"/>
</dbReference>
<dbReference type="GO" id="GO:0045277">
    <property type="term" value="C:respiratory chain complex IV"/>
    <property type="evidence" value="ECO:0007669"/>
    <property type="project" value="InterPro"/>
</dbReference>
<comment type="pathway">
    <text evidence="2">Energy metabolism; oxidative phosphorylation.</text>
</comment>
<dbReference type="Proteomes" id="UP000236621">
    <property type="component" value="Unassembled WGS sequence"/>
</dbReference>
<dbReference type="STRING" id="45235.A0A2K3Q6G9"/>
<sequence>NPSTDCLRPRSLRPLLRPSRNPHRPLRLATRANWTLQTPIRHLAISPKMLRTPASSLLRKCLVRSVPAATASRASSTQTISNPTLANIEKRWEGMPLQEQADLWMALRDRMKGSWAELTVQEKKAGRMAELAVRPQCQPSRSPALPPRAISAFLEAQLRASVPSPVLNWRISQWWAWWESGEAARRKLTQIVPPAYWIAFGPHGPRAADPPGTNARIAWGVAMGLGASLAVFGIVRSFAKPEPRTMSKEYQEASNELLKQQKADPITGIASEGYTGKGQVQSPPQGH</sequence>
<organism evidence="13 14">
    <name type="scientific">Tolypocladium capitatum</name>
    <dbReference type="NCBI Taxonomy" id="45235"/>
    <lineage>
        <taxon>Eukaryota</taxon>
        <taxon>Fungi</taxon>
        <taxon>Dikarya</taxon>
        <taxon>Ascomycota</taxon>
        <taxon>Pezizomycotina</taxon>
        <taxon>Sordariomycetes</taxon>
        <taxon>Hypocreomycetidae</taxon>
        <taxon>Hypocreales</taxon>
        <taxon>Ophiocordycipitaceae</taxon>
        <taxon>Tolypocladium</taxon>
    </lineage>
</organism>
<keyword evidence="9" id="KW-0496">Mitochondrion</keyword>
<dbReference type="Pfam" id="PF02936">
    <property type="entry name" value="COX4"/>
    <property type="match status" value="2"/>
</dbReference>
<keyword evidence="5" id="KW-0999">Mitochondrion inner membrane</keyword>
<evidence type="ECO:0000256" key="9">
    <source>
        <dbReference type="ARBA" id="ARBA00023128"/>
    </source>
</evidence>
<dbReference type="GO" id="GO:0016491">
    <property type="term" value="F:oxidoreductase activity"/>
    <property type="evidence" value="ECO:0007669"/>
    <property type="project" value="UniProtKB-KW"/>
</dbReference>
<feature type="non-terminal residue" evidence="13">
    <location>
        <position position="1"/>
    </location>
</feature>
<evidence type="ECO:0000256" key="1">
    <source>
        <dbReference type="ARBA" id="ARBA00004434"/>
    </source>
</evidence>
<feature type="region of interest" description="Disordered" evidence="11">
    <location>
        <begin position="1"/>
        <end position="24"/>
    </location>
</feature>
<dbReference type="InterPro" id="IPR004203">
    <property type="entry name" value="Cyt_c_oxidase_su4_fam"/>
</dbReference>
<evidence type="ECO:0000256" key="4">
    <source>
        <dbReference type="ARBA" id="ARBA00022692"/>
    </source>
</evidence>
<protein>
    <submittedName>
        <fullName evidence="13">Cytochrome c oxidase polypeptide 5, mitochondrial</fullName>
    </submittedName>
</protein>
<evidence type="ECO:0000256" key="2">
    <source>
        <dbReference type="ARBA" id="ARBA00004673"/>
    </source>
</evidence>
<name>A0A2K3Q6G9_9HYPO</name>
<reference evidence="13 14" key="1">
    <citation type="submission" date="2017-08" db="EMBL/GenBank/DDBJ databases">
        <title>Harnessing the power of phylogenomics to disentangle the directionality and signatures of interkingdom host jumping in the parasitic fungal genus Tolypocladium.</title>
        <authorList>
            <person name="Quandt C.A."/>
            <person name="Patterson W."/>
            <person name="Spatafora J.W."/>
        </authorList>
    </citation>
    <scope>NUCLEOTIDE SEQUENCE [LARGE SCALE GENOMIC DNA]</scope>
    <source>
        <strain evidence="13 14">CBS 113982</strain>
    </source>
</reference>
<evidence type="ECO:0000256" key="8">
    <source>
        <dbReference type="ARBA" id="ARBA00023002"/>
    </source>
</evidence>
<dbReference type="EMBL" id="NRSZ01001131">
    <property type="protein sequence ID" value="PNY23175.1"/>
    <property type="molecule type" value="Genomic_DNA"/>
</dbReference>
<comment type="similarity">
    <text evidence="3">Belongs to the cytochrome c oxidase IV family.</text>
</comment>
<proteinExistence type="inferred from homology"/>
<gene>
    <name evidence="13" type="ORF">TCAP_06878</name>
</gene>
<dbReference type="PANTHER" id="PTHR10707">
    <property type="entry name" value="CYTOCHROME C OXIDASE SUBUNIT IV"/>
    <property type="match status" value="1"/>
</dbReference>
<dbReference type="SUPFAM" id="SSF81406">
    <property type="entry name" value="Mitochondrial cytochrome c oxidase subunit IV"/>
    <property type="match status" value="2"/>
</dbReference>
<evidence type="ECO:0000256" key="5">
    <source>
        <dbReference type="ARBA" id="ARBA00022792"/>
    </source>
</evidence>
<evidence type="ECO:0000256" key="11">
    <source>
        <dbReference type="SAM" id="MobiDB-lite"/>
    </source>
</evidence>
<dbReference type="CDD" id="cd00922">
    <property type="entry name" value="Cyt_c_Oxidase_IV"/>
    <property type="match status" value="1"/>
</dbReference>
<feature type="transmembrane region" description="Helical" evidence="12">
    <location>
        <begin position="217"/>
        <end position="239"/>
    </location>
</feature>
<dbReference type="AlphaFoldDB" id="A0A2K3Q6G9"/>
<evidence type="ECO:0000256" key="7">
    <source>
        <dbReference type="ARBA" id="ARBA00022989"/>
    </source>
</evidence>
<evidence type="ECO:0000256" key="10">
    <source>
        <dbReference type="ARBA" id="ARBA00023136"/>
    </source>
</evidence>
<keyword evidence="6" id="KW-0809">Transit peptide</keyword>
<keyword evidence="4 12" id="KW-0812">Transmembrane</keyword>
<evidence type="ECO:0000256" key="3">
    <source>
        <dbReference type="ARBA" id="ARBA00008135"/>
    </source>
</evidence>